<evidence type="ECO:0008006" key="5">
    <source>
        <dbReference type="Google" id="ProtNLM"/>
    </source>
</evidence>
<accession>A0ABY8PWP7</accession>
<evidence type="ECO:0000256" key="1">
    <source>
        <dbReference type="SAM" id="MobiDB-lite"/>
    </source>
</evidence>
<reference evidence="3 4" key="1">
    <citation type="journal article" date="2008" name="Int. J. Syst. Evol. Microbiol.">
        <title>Tessaracoccus flavescens sp. nov., isolated from marine sediment.</title>
        <authorList>
            <person name="Lee D.W."/>
            <person name="Lee S.D."/>
        </authorList>
    </citation>
    <scope>NUCLEOTIDE SEQUENCE [LARGE SCALE GENOMIC DNA]</scope>
    <source>
        <strain evidence="3 4">T21</strain>
    </source>
</reference>
<dbReference type="InterPro" id="IPR010916">
    <property type="entry name" value="TonB_box_CS"/>
</dbReference>
<evidence type="ECO:0000313" key="4">
    <source>
        <dbReference type="Proteomes" id="UP001244136"/>
    </source>
</evidence>
<dbReference type="EMBL" id="CP123967">
    <property type="protein sequence ID" value="WGT46922.1"/>
    <property type="molecule type" value="Genomic_DNA"/>
</dbReference>
<dbReference type="Proteomes" id="UP001244136">
    <property type="component" value="Chromosome"/>
</dbReference>
<dbReference type="RefSeq" id="WP_281144671.1">
    <property type="nucleotide sequence ID" value="NZ_CP123967.1"/>
</dbReference>
<proteinExistence type="predicted"/>
<organism evidence="3 4">
    <name type="scientific">Tessaracoccus lacteus</name>
    <dbReference type="NCBI Taxonomy" id="3041766"/>
    <lineage>
        <taxon>Bacteria</taxon>
        <taxon>Bacillati</taxon>
        <taxon>Actinomycetota</taxon>
        <taxon>Actinomycetes</taxon>
        <taxon>Propionibacteriales</taxon>
        <taxon>Propionibacteriaceae</taxon>
        <taxon>Tessaracoccus</taxon>
    </lineage>
</organism>
<feature type="signal peptide" evidence="2">
    <location>
        <begin position="1"/>
        <end position="27"/>
    </location>
</feature>
<gene>
    <name evidence="3" type="ORF">QH948_12405</name>
</gene>
<feature type="chain" id="PRO_5045426777" description="IPT/TIG domain-containing protein" evidence="2">
    <location>
        <begin position="28"/>
        <end position="395"/>
    </location>
</feature>
<name>A0ABY8PWP7_9ACTN</name>
<feature type="region of interest" description="Disordered" evidence="1">
    <location>
        <begin position="334"/>
        <end position="395"/>
    </location>
</feature>
<sequence>MRRATVIGSVTLGASLLLAGAPLAASAADTTLYSPDSLAIVGMPYSVSGLDCVSEGSGPASVSVSFNGTTVSPTVEDDGSWQIDYIPTAADVDTLTVSATCDTYTSSWPYDGYDVEVLAAPETPTGSITDVAVDRCSFRATVTTGGRGNAFFAEVAPASGQAWEWAYYEPDTNGIAYDLTLPASLLNPVELSLTGAPAGGGDPTPLDSVTYEVPADVADACAAAVPVSLELLDYDGSVAGGETMLVRGEGYLSPEPVAEPVRLTLIGPSGSTVTLATLPIGAKGRAQADGAFRGTIPIPAGTAPGTYTLTSTGTVSGRSAQQQVTVVAAGGATRPGLPSAGDLPVLTPVAPRNGLSSSGSAPAAPAEQGGRLSAWLSRTFPSSGCAPATPSATGR</sequence>
<keyword evidence="2" id="KW-0732">Signal</keyword>
<protein>
    <recommendedName>
        <fullName evidence="5">IPT/TIG domain-containing protein</fullName>
    </recommendedName>
</protein>
<evidence type="ECO:0000313" key="3">
    <source>
        <dbReference type="EMBL" id="WGT46922.1"/>
    </source>
</evidence>
<evidence type="ECO:0000256" key="2">
    <source>
        <dbReference type="SAM" id="SignalP"/>
    </source>
</evidence>
<keyword evidence="4" id="KW-1185">Reference proteome</keyword>
<feature type="compositionally biased region" description="Low complexity" evidence="1">
    <location>
        <begin position="356"/>
        <end position="366"/>
    </location>
</feature>
<dbReference type="PROSITE" id="PS00430">
    <property type="entry name" value="TONB_DEPENDENT_REC_1"/>
    <property type="match status" value="1"/>
</dbReference>